<reference evidence="1 2" key="1">
    <citation type="journal article" date="2019" name="Int. J. Syst. Evol. Microbiol.">
        <title>The Global Catalogue of Microorganisms (GCM) 10K type strain sequencing project: providing services to taxonomists for standard genome sequencing and annotation.</title>
        <authorList>
            <consortium name="The Broad Institute Genomics Platform"/>
            <consortium name="The Broad Institute Genome Sequencing Center for Infectious Disease"/>
            <person name="Wu L."/>
            <person name="Ma J."/>
        </authorList>
    </citation>
    <scope>NUCLEOTIDE SEQUENCE [LARGE SCALE GENOMIC DNA]</scope>
    <source>
        <strain evidence="1 2">PJ61</strain>
    </source>
</reference>
<name>A0ABD5SZ18_9EURY</name>
<organism evidence="1 2">
    <name type="scientific">Halorubrum pallidum</name>
    <dbReference type="NCBI Taxonomy" id="1526114"/>
    <lineage>
        <taxon>Archaea</taxon>
        <taxon>Methanobacteriati</taxon>
        <taxon>Methanobacteriota</taxon>
        <taxon>Stenosarchaea group</taxon>
        <taxon>Halobacteria</taxon>
        <taxon>Halobacteriales</taxon>
        <taxon>Haloferacaceae</taxon>
        <taxon>Halorubrum</taxon>
    </lineage>
</organism>
<accession>A0ABD5SZ18</accession>
<evidence type="ECO:0008006" key="3">
    <source>
        <dbReference type="Google" id="ProtNLM"/>
    </source>
</evidence>
<dbReference type="Proteomes" id="UP001596274">
    <property type="component" value="Unassembled WGS sequence"/>
</dbReference>
<evidence type="ECO:0000313" key="2">
    <source>
        <dbReference type="Proteomes" id="UP001596274"/>
    </source>
</evidence>
<comment type="caution">
    <text evidence="1">The sequence shown here is derived from an EMBL/GenBank/DDBJ whole genome shotgun (WGS) entry which is preliminary data.</text>
</comment>
<proteinExistence type="predicted"/>
<keyword evidence="2" id="KW-1185">Reference proteome</keyword>
<dbReference type="AlphaFoldDB" id="A0ABD5SZ18"/>
<protein>
    <recommendedName>
        <fullName evidence="3">Zinc finger Ogr/Delta-type domain-containing protein</fullName>
    </recommendedName>
</protein>
<dbReference type="EMBL" id="JBHSWT010000068">
    <property type="protein sequence ID" value="MFC6770473.1"/>
    <property type="molecule type" value="Genomic_DNA"/>
</dbReference>
<evidence type="ECO:0000313" key="1">
    <source>
        <dbReference type="EMBL" id="MFC6770473.1"/>
    </source>
</evidence>
<sequence length="91" mass="10066">MNSMEDTPTFTRIEPICPRDGCDSQLGIGKPVYAGEQTDIAYADVWCQNEACSFTACAQFALVDLLHEEADSETSLVHAGEIDPLEARYHR</sequence>
<gene>
    <name evidence="1" type="ORF">ACFQDD_02850</name>
</gene>